<dbReference type="GO" id="GO:0003677">
    <property type="term" value="F:DNA binding"/>
    <property type="evidence" value="ECO:0007669"/>
    <property type="project" value="UniProtKB-KW"/>
</dbReference>
<keyword evidence="1" id="KW-0805">Transcription regulation</keyword>
<dbReference type="PROSITE" id="PS50943">
    <property type="entry name" value="HTH_CROC1"/>
    <property type="match status" value="1"/>
</dbReference>
<evidence type="ECO:0000256" key="1">
    <source>
        <dbReference type="ARBA" id="ARBA00023015"/>
    </source>
</evidence>
<dbReference type="Proteomes" id="UP000187323">
    <property type="component" value="Unassembled WGS sequence"/>
</dbReference>
<sequence>MDNTLLGARLRQERQRLNMTQEKLAEMVDISHAYLGQIERAERSVTLDTLVRLANQLGVTIDDLLHESIEMSDEFYANKINKLLNNRSIQEQKMALEMLELMFLHLEDICSGKTV</sequence>
<keyword evidence="2" id="KW-0238">DNA-binding</keyword>
<keyword evidence="3" id="KW-0804">Transcription</keyword>
<proteinExistence type="predicted"/>
<dbReference type="SMART" id="SM00530">
    <property type="entry name" value="HTH_XRE"/>
    <property type="match status" value="1"/>
</dbReference>
<dbReference type="Gene3D" id="1.10.260.40">
    <property type="entry name" value="lambda repressor-like DNA-binding domains"/>
    <property type="match status" value="1"/>
</dbReference>
<comment type="caution">
    <text evidence="5">The sequence shown here is derived from an EMBL/GenBank/DDBJ whole genome shotgun (WGS) entry which is preliminary data.</text>
</comment>
<evidence type="ECO:0000313" key="6">
    <source>
        <dbReference type="Proteomes" id="UP000187323"/>
    </source>
</evidence>
<feature type="domain" description="HTH cro/C1-type" evidence="4">
    <location>
        <begin position="10"/>
        <end position="64"/>
    </location>
</feature>
<dbReference type="RefSeq" id="WP_076136680.1">
    <property type="nucleotide sequence ID" value="NZ_MPTO01000019.1"/>
</dbReference>
<accession>A0AB36J8P5</accession>
<reference evidence="5 6" key="1">
    <citation type="submission" date="2016-10" db="EMBL/GenBank/DDBJ databases">
        <title>Paenibacillus species isolates.</title>
        <authorList>
            <person name="Beno S.M."/>
        </authorList>
    </citation>
    <scope>NUCLEOTIDE SEQUENCE [LARGE SCALE GENOMIC DNA]</scope>
    <source>
        <strain evidence="5 6">FSL H7-0918</strain>
    </source>
</reference>
<dbReference type="SUPFAM" id="SSF47413">
    <property type="entry name" value="lambda repressor-like DNA-binding domains"/>
    <property type="match status" value="1"/>
</dbReference>
<dbReference type="GO" id="GO:0003700">
    <property type="term" value="F:DNA-binding transcription factor activity"/>
    <property type="evidence" value="ECO:0007669"/>
    <property type="project" value="TreeGrafter"/>
</dbReference>
<protein>
    <submittedName>
        <fullName evidence="5">Transcriptional regulator</fullName>
    </submittedName>
</protein>
<dbReference type="Pfam" id="PF01381">
    <property type="entry name" value="HTH_3"/>
    <property type="match status" value="1"/>
</dbReference>
<dbReference type="InterPro" id="IPR050807">
    <property type="entry name" value="TransReg_Diox_bact_type"/>
</dbReference>
<dbReference type="InterPro" id="IPR001387">
    <property type="entry name" value="Cro/C1-type_HTH"/>
</dbReference>
<dbReference type="InterPro" id="IPR010982">
    <property type="entry name" value="Lambda_DNA-bd_dom_sf"/>
</dbReference>
<dbReference type="GO" id="GO:0005829">
    <property type="term" value="C:cytosol"/>
    <property type="evidence" value="ECO:0007669"/>
    <property type="project" value="TreeGrafter"/>
</dbReference>
<evidence type="ECO:0000259" key="4">
    <source>
        <dbReference type="PROSITE" id="PS50943"/>
    </source>
</evidence>
<organism evidence="5 6">
    <name type="scientific">Paenibacillus odorifer</name>
    <dbReference type="NCBI Taxonomy" id="189426"/>
    <lineage>
        <taxon>Bacteria</taxon>
        <taxon>Bacillati</taxon>
        <taxon>Bacillota</taxon>
        <taxon>Bacilli</taxon>
        <taxon>Bacillales</taxon>
        <taxon>Paenibacillaceae</taxon>
        <taxon>Paenibacillus</taxon>
    </lineage>
</organism>
<dbReference type="PANTHER" id="PTHR46797:SF23">
    <property type="entry name" value="HTH-TYPE TRANSCRIPTIONAL REGULATOR SUTR"/>
    <property type="match status" value="1"/>
</dbReference>
<dbReference type="PANTHER" id="PTHR46797">
    <property type="entry name" value="HTH-TYPE TRANSCRIPTIONAL REGULATOR"/>
    <property type="match status" value="1"/>
</dbReference>
<evidence type="ECO:0000313" key="5">
    <source>
        <dbReference type="EMBL" id="OME16560.1"/>
    </source>
</evidence>
<evidence type="ECO:0000256" key="2">
    <source>
        <dbReference type="ARBA" id="ARBA00023125"/>
    </source>
</evidence>
<gene>
    <name evidence="5" type="ORF">BSK47_20075</name>
</gene>
<evidence type="ECO:0000256" key="3">
    <source>
        <dbReference type="ARBA" id="ARBA00023163"/>
    </source>
</evidence>
<dbReference type="AlphaFoldDB" id="A0AB36J8P5"/>
<dbReference type="EMBL" id="MPTO01000019">
    <property type="protein sequence ID" value="OME16560.1"/>
    <property type="molecule type" value="Genomic_DNA"/>
</dbReference>
<dbReference type="CDD" id="cd00093">
    <property type="entry name" value="HTH_XRE"/>
    <property type="match status" value="1"/>
</dbReference>
<name>A0AB36J8P5_9BACL</name>